<comment type="similarity">
    <text evidence="3">Belongs to the RRF family.</text>
</comment>
<reference evidence="12 13" key="1">
    <citation type="submission" date="2024-09" db="EMBL/GenBank/DDBJ databases">
        <title>Chromosome-scale assembly of Riccia fluitans.</title>
        <authorList>
            <person name="Paukszto L."/>
            <person name="Sawicki J."/>
            <person name="Karawczyk K."/>
            <person name="Piernik-Szablinska J."/>
            <person name="Szczecinska M."/>
            <person name="Mazdziarz M."/>
        </authorList>
    </citation>
    <scope>NUCLEOTIDE SEQUENCE [LARGE SCALE GENOMIC DNA]</scope>
    <source>
        <strain evidence="12">Rf_01</strain>
        <tissue evidence="12">Aerial parts of the thallus</tissue>
    </source>
</reference>
<dbReference type="PANTHER" id="PTHR20982">
    <property type="entry name" value="RIBOSOME RECYCLING FACTOR"/>
    <property type="match status" value="1"/>
</dbReference>
<evidence type="ECO:0000256" key="10">
    <source>
        <dbReference type="ARBA" id="ARBA00032397"/>
    </source>
</evidence>
<dbReference type="GO" id="GO:0009507">
    <property type="term" value="C:chloroplast"/>
    <property type="evidence" value="ECO:0007669"/>
    <property type="project" value="UniProtKB-SubCell"/>
</dbReference>
<dbReference type="Pfam" id="PF01765">
    <property type="entry name" value="RRF"/>
    <property type="match status" value="1"/>
</dbReference>
<comment type="subcellular location">
    <subcellularLocation>
        <location evidence="2">Plastid</location>
        <location evidence="2">Chloroplast</location>
    </subcellularLocation>
</comment>
<dbReference type="SUPFAM" id="SSF55194">
    <property type="entry name" value="Ribosome recycling factor, RRF"/>
    <property type="match status" value="1"/>
</dbReference>
<dbReference type="AlphaFoldDB" id="A0ABD1YHF2"/>
<dbReference type="HAMAP" id="MF_00040">
    <property type="entry name" value="RRF"/>
    <property type="match status" value="1"/>
</dbReference>
<dbReference type="Proteomes" id="UP001605036">
    <property type="component" value="Unassembled WGS sequence"/>
</dbReference>
<keyword evidence="6" id="KW-0934">Plastid</keyword>
<evidence type="ECO:0000256" key="2">
    <source>
        <dbReference type="ARBA" id="ARBA00004229"/>
    </source>
</evidence>
<dbReference type="CDD" id="cd00520">
    <property type="entry name" value="RRF"/>
    <property type="match status" value="1"/>
</dbReference>
<accession>A0ABD1YHF2</accession>
<evidence type="ECO:0000256" key="4">
    <source>
        <dbReference type="ARBA" id="ARBA00014063"/>
    </source>
</evidence>
<dbReference type="InterPro" id="IPR002661">
    <property type="entry name" value="Ribosome_recyc_fac"/>
</dbReference>
<dbReference type="Gene3D" id="1.10.132.20">
    <property type="entry name" value="Ribosome-recycling factor"/>
    <property type="match status" value="1"/>
</dbReference>
<evidence type="ECO:0000256" key="5">
    <source>
        <dbReference type="ARBA" id="ARBA00022528"/>
    </source>
</evidence>
<keyword evidence="5" id="KW-0150">Chloroplast</keyword>
<evidence type="ECO:0000256" key="1">
    <source>
        <dbReference type="ARBA" id="ARBA00002952"/>
    </source>
</evidence>
<dbReference type="GO" id="GO:0006412">
    <property type="term" value="P:translation"/>
    <property type="evidence" value="ECO:0007669"/>
    <property type="project" value="UniProtKB-KW"/>
</dbReference>
<evidence type="ECO:0000256" key="7">
    <source>
        <dbReference type="ARBA" id="ARBA00022917"/>
    </source>
</evidence>
<dbReference type="InterPro" id="IPR023584">
    <property type="entry name" value="Ribosome_recyc_fac_dom"/>
</dbReference>
<organism evidence="12 13">
    <name type="scientific">Riccia fluitans</name>
    <dbReference type="NCBI Taxonomy" id="41844"/>
    <lineage>
        <taxon>Eukaryota</taxon>
        <taxon>Viridiplantae</taxon>
        <taxon>Streptophyta</taxon>
        <taxon>Embryophyta</taxon>
        <taxon>Marchantiophyta</taxon>
        <taxon>Marchantiopsida</taxon>
        <taxon>Marchantiidae</taxon>
        <taxon>Marchantiales</taxon>
        <taxon>Ricciaceae</taxon>
        <taxon>Riccia</taxon>
    </lineage>
</organism>
<sequence>MASPVLCAARALGGDRCSSSFQLKKQHFIDDGSSRMSVPASAVILSSGLHWNHQNDVRIVTNAGGAPCGSAKACASRPVNLSKSSSNSRRRSTWAQQLSWKKNAAESLVLVSAESVRFASDRSARCATTEEIDFEKELIEEDAMERMEKTLETVKGNFNSVRTGRASPNLLDRVEVEYYGTNVILKSIAQVSTPDGSTILVQPFDKSSLPAIEKAILKSDVGLNPNNDGNNIRLNVPQLTSERRKELLKLVSKLSEDGKVALRNVRRDSIKAYEKLEKEKKLSADNVKDLSQDMQKLTDDYVKKIDALFSEKSKELTTL</sequence>
<comment type="caution">
    <text evidence="12">The sequence shown here is derived from an EMBL/GenBank/DDBJ whole genome shotgun (WGS) entry which is preliminary data.</text>
</comment>
<evidence type="ECO:0000256" key="3">
    <source>
        <dbReference type="ARBA" id="ARBA00005912"/>
    </source>
</evidence>
<name>A0ABD1YHF2_9MARC</name>
<comment type="function">
    <text evidence="1">Responsible for the release of ribosomes from messenger RNA at the termination of chloroplastic protein biosynthesis.</text>
</comment>
<dbReference type="PANTHER" id="PTHR20982:SF3">
    <property type="entry name" value="MITOCHONDRIAL RIBOSOME RECYCLING FACTOR PSEUDO 1"/>
    <property type="match status" value="1"/>
</dbReference>
<dbReference type="FunFam" id="3.30.1360.40:FF:000001">
    <property type="entry name" value="Ribosome-recycling factor"/>
    <property type="match status" value="1"/>
</dbReference>
<dbReference type="NCBIfam" id="TIGR00496">
    <property type="entry name" value="frr"/>
    <property type="match status" value="1"/>
</dbReference>
<dbReference type="InterPro" id="IPR036191">
    <property type="entry name" value="RRF_sf"/>
</dbReference>
<feature type="domain" description="Ribosome recycling factor" evidence="11">
    <location>
        <begin position="155"/>
        <end position="316"/>
    </location>
</feature>
<keyword evidence="7" id="KW-0648">Protein biosynthesis</keyword>
<gene>
    <name evidence="12" type="ORF">R1flu_014907</name>
</gene>
<dbReference type="FunFam" id="1.10.132.20:FF:000017">
    <property type="entry name" value="Ribosome-recycling factor chloroplastic"/>
    <property type="match status" value="1"/>
</dbReference>
<keyword evidence="13" id="KW-1185">Reference proteome</keyword>
<keyword evidence="9" id="KW-0175">Coiled coil</keyword>
<evidence type="ECO:0000256" key="9">
    <source>
        <dbReference type="ARBA" id="ARBA00023054"/>
    </source>
</evidence>
<proteinExistence type="inferred from homology"/>
<dbReference type="EMBL" id="JBHFFA010000004">
    <property type="protein sequence ID" value="KAL2630221.1"/>
    <property type="molecule type" value="Genomic_DNA"/>
</dbReference>
<evidence type="ECO:0000256" key="8">
    <source>
        <dbReference type="ARBA" id="ARBA00022946"/>
    </source>
</evidence>
<dbReference type="Gene3D" id="3.30.1360.40">
    <property type="match status" value="1"/>
</dbReference>
<evidence type="ECO:0000256" key="6">
    <source>
        <dbReference type="ARBA" id="ARBA00022640"/>
    </source>
</evidence>
<keyword evidence="8" id="KW-0809">Transit peptide</keyword>
<evidence type="ECO:0000313" key="13">
    <source>
        <dbReference type="Proteomes" id="UP001605036"/>
    </source>
</evidence>
<evidence type="ECO:0000259" key="11">
    <source>
        <dbReference type="Pfam" id="PF01765"/>
    </source>
</evidence>
<evidence type="ECO:0000313" key="12">
    <source>
        <dbReference type="EMBL" id="KAL2630221.1"/>
    </source>
</evidence>
<protein>
    <recommendedName>
        <fullName evidence="4">Ribosome-recycling factor, chloroplastic</fullName>
    </recommendedName>
    <alternativeName>
        <fullName evidence="10">Ribosome-releasing factor, chloroplastic</fullName>
    </alternativeName>
</protein>